<protein>
    <submittedName>
        <fullName evidence="1">Uncharacterized protein</fullName>
    </submittedName>
</protein>
<accession>A0A6C0IKI7</accession>
<name>A0A6C0IKI7_9ZZZZ</name>
<dbReference type="EMBL" id="MN740208">
    <property type="protein sequence ID" value="QHT93492.1"/>
    <property type="molecule type" value="Genomic_DNA"/>
</dbReference>
<dbReference type="AlphaFoldDB" id="A0A6C0IKI7"/>
<reference evidence="1" key="1">
    <citation type="journal article" date="2020" name="Nature">
        <title>Giant virus diversity and host interactions through global metagenomics.</title>
        <authorList>
            <person name="Schulz F."/>
            <person name="Roux S."/>
            <person name="Paez-Espino D."/>
            <person name="Jungbluth S."/>
            <person name="Walsh D.A."/>
            <person name="Denef V.J."/>
            <person name="McMahon K.D."/>
            <person name="Konstantinidis K.T."/>
            <person name="Eloe-Fadrosh E.A."/>
            <person name="Kyrpides N.C."/>
            <person name="Woyke T."/>
        </authorList>
    </citation>
    <scope>NUCLEOTIDE SEQUENCE</scope>
    <source>
        <strain evidence="1">GVMAG-M-3300024252-29</strain>
    </source>
</reference>
<sequence>MLFFIFGGVFFAPNDDKTNFFLDLLTDYRVKKRRVAEIA</sequence>
<proteinExistence type="predicted"/>
<organism evidence="1">
    <name type="scientific">viral metagenome</name>
    <dbReference type="NCBI Taxonomy" id="1070528"/>
    <lineage>
        <taxon>unclassified sequences</taxon>
        <taxon>metagenomes</taxon>
        <taxon>organismal metagenomes</taxon>
    </lineage>
</organism>
<evidence type="ECO:0000313" key="1">
    <source>
        <dbReference type="EMBL" id="QHT93492.1"/>
    </source>
</evidence>